<dbReference type="Proteomes" id="UP000184221">
    <property type="component" value="Unassembled WGS sequence"/>
</dbReference>
<sequence>MRMPGRALLSVMAALGIATAADAQDIVSATYQGPTDRYPHNVLGDAVEYTTLVVQLSNGAQTSATWQPGMVFEDIAPRLADLDGDGTSEIITIESSDTEGARLGVWGLRDGRLMPLATTPHIGTRFRWLAPAAWEDLDGDGRVEIAYVDRPHLAKTLRVWRYEPQADGTAILTEAASLPGLTNHRIGWDYIAGGTRTCGQGPEMIMADANWTQVVAVRFDGSALSVTELGPYSPAALEQALTC</sequence>
<evidence type="ECO:0000256" key="1">
    <source>
        <dbReference type="ARBA" id="ARBA00022729"/>
    </source>
</evidence>
<evidence type="ECO:0000313" key="3">
    <source>
        <dbReference type="EMBL" id="SHH82893.1"/>
    </source>
</evidence>
<dbReference type="OrthoDB" id="58662at2"/>
<proteinExistence type="predicted"/>
<dbReference type="InterPro" id="IPR028994">
    <property type="entry name" value="Integrin_alpha_N"/>
</dbReference>
<accession>A0A1M5W6T0</accession>
<dbReference type="InterPro" id="IPR013517">
    <property type="entry name" value="FG-GAP"/>
</dbReference>
<keyword evidence="1 2" id="KW-0732">Signal</keyword>
<reference evidence="3 4" key="1">
    <citation type="submission" date="2016-11" db="EMBL/GenBank/DDBJ databases">
        <authorList>
            <person name="Jaros S."/>
            <person name="Januszkiewicz K."/>
            <person name="Wedrychowicz H."/>
        </authorList>
    </citation>
    <scope>NUCLEOTIDE SEQUENCE [LARGE SCALE GENOMIC DNA]</scope>
    <source>
        <strain evidence="3 4">DSM 29431</strain>
    </source>
</reference>
<dbReference type="SUPFAM" id="SSF69318">
    <property type="entry name" value="Integrin alpha N-terminal domain"/>
    <property type="match status" value="1"/>
</dbReference>
<name>A0A1M5W6T0_9RHOB</name>
<organism evidence="3 4">
    <name type="scientific">Marivita hallyeonensis</name>
    <dbReference type="NCBI Taxonomy" id="996342"/>
    <lineage>
        <taxon>Bacteria</taxon>
        <taxon>Pseudomonadati</taxon>
        <taxon>Pseudomonadota</taxon>
        <taxon>Alphaproteobacteria</taxon>
        <taxon>Rhodobacterales</taxon>
        <taxon>Roseobacteraceae</taxon>
        <taxon>Marivita</taxon>
    </lineage>
</organism>
<feature type="chain" id="PRO_5011979772" evidence="2">
    <location>
        <begin position="24"/>
        <end position="243"/>
    </location>
</feature>
<evidence type="ECO:0000313" key="4">
    <source>
        <dbReference type="Proteomes" id="UP000184221"/>
    </source>
</evidence>
<protein>
    <submittedName>
        <fullName evidence="3">Repeat domain-containing protein</fullName>
    </submittedName>
</protein>
<dbReference type="STRING" id="996342.SAMN05443551_3277"/>
<feature type="signal peptide" evidence="2">
    <location>
        <begin position="1"/>
        <end position="23"/>
    </location>
</feature>
<gene>
    <name evidence="3" type="ORF">SAMN05443551_3277</name>
</gene>
<dbReference type="Pfam" id="PF13517">
    <property type="entry name" value="FG-GAP_3"/>
    <property type="match status" value="1"/>
</dbReference>
<dbReference type="EMBL" id="FQXC01000004">
    <property type="protein sequence ID" value="SHH82893.1"/>
    <property type="molecule type" value="Genomic_DNA"/>
</dbReference>
<keyword evidence="4" id="KW-1185">Reference proteome</keyword>
<evidence type="ECO:0000256" key="2">
    <source>
        <dbReference type="SAM" id="SignalP"/>
    </source>
</evidence>
<dbReference type="AlphaFoldDB" id="A0A1M5W6T0"/>